<feature type="transmembrane region" description="Helical" evidence="15">
    <location>
        <begin position="95"/>
        <end position="118"/>
    </location>
</feature>
<evidence type="ECO:0000313" key="18">
    <source>
        <dbReference type="Proteomes" id="UP000810252"/>
    </source>
</evidence>
<evidence type="ECO:0000256" key="2">
    <source>
        <dbReference type="ARBA" id="ARBA00006474"/>
    </source>
</evidence>
<keyword evidence="5 15" id="KW-0812">Transmembrane</keyword>
<comment type="similarity">
    <text evidence="2">Belongs to the FtsK/SpoIIIE/SftA family.</text>
</comment>
<dbReference type="PANTHER" id="PTHR22683">
    <property type="entry name" value="SPORULATION PROTEIN RELATED"/>
    <property type="match status" value="1"/>
</dbReference>
<feature type="compositionally biased region" description="Acidic residues" evidence="14">
    <location>
        <begin position="226"/>
        <end position="245"/>
    </location>
</feature>
<dbReference type="GO" id="GO:0005524">
    <property type="term" value="F:ATP binding"/>
    <property type="evidence" value="ECO:0007669"/>
    <property type="project" value="UniProtKB-UniRule"/>
</dbReference>
<dbReference type="InterPro" id="IPR027417">
    <property type="entry name" value="P-loop_NTPase"/>
</dbReference>
<evidence type="ECO:0000256" key="15">
    <source>
        <dbReference type="SAM" id="Phobius"/>
    </source>
</evidence>
<dbReference type="Gene3D" id="1.10.10.10">
    <property type="entry name" value="Winged helix-like DNA-binding domain superfamily/Winged helix DNA-binding domain"/>
    <property type="match status" value="1"/>
</dbReference>
<dbReference type="InterPro" id="IPR018541">
    <property type="entry name" value="Ftsk_gamma"/>
</dbReference>
<evidence type="ECO:0000256" key="5">
    <source>
        <dbReference type="ARBA" id="ARBA00022692"/>
    </source>
</evidence>
<dbReference type="InterPro" id="IPR036388">
    <property type="entry name" value="WH-like_DNA-bd_sf"/>
</dbReference>
<comment type="caution">
    <text evidence="17">The sequence shown here is derived from an EMBL/GenBank/DDBJ whole genome shotgun (WGS) entry which is preliminary data.</text>
</comment>
<dbReference type="EMBL" id="JADIMQ010000078">
    <property type="protein sequence ID" value="MBO8448699.1"/>
    <property type="molecule type" value="Genomic_DNA"/>
</dbReference>
<protein>
    <submittedName>
        <fullName evidence="17">DNA translocase FtsK 4TM domain-containing protein</fullName>
    </submittedName>
</protein>
<dbReference type="InterPro" id="IPR025199">
    <property type="entry name" value="FtsK_4TM"/>
</dbReference>
<dbReference type="Pfam" id="PF13491">
    <property type="entry name" value="FtsK_4TM"/>
    <property type="match status" value="1"/>
</dbReference>
<feature type="transmembrane region" description="Helical" evidence="15">
    <location>
        <begin position="185"/>
        <end position="210"/>
    </location>
</feature>
<dbReference type="Pfam" id="PF01580">
    <property type="entry name" value="FtsK_SpoIIIE"/>
    <property type="match status" value="1"/>
</dbReference>
<feature type="transmembrane region" description="Helical" evidence="15">
    <location>
        <begin position="45"/>
        <end position="63"/>
    </location>
</feature>
<keyword evidence="9 15" id="KW-1133">Transmembrane helix</keyword>
<dbReference type="Gene3D" id="3.30.980.40">
    <property type="match status" value="1"/>
</dbReference>
<evidence type="ECO:0000256" key="13">
    <source>
        <dbReference type="PROSITE-ProRule" id="PRU00289"/>
    </source>
</evidence>
<dbReference type="GO" id="GO:0005886">
    <property type="term" value="C:plasma membrane"/>
    <property type="evidence" value="ECO:0007669"/>
    <property type="project" value="UniProtKB-SubCell"/>
</dbReference>
<feature type="transmembrane region" description="Helical" evidence="15">
    <location>
        <begin position="130"/>
        <end position="152"/>
    </location>
</feature>
<dbReference type="Pfam" id="PF17854">
    <property type="entry name" value="FtsK_alpha"/>
    <property type="match status" value="1"/>
</dbReference>
<evidence type="ECO:0000256" key="9">
    <source>
        <dbReference type="ARBA" id="ARBA00022989"/>
    </source>
</evidence>
<evidence type="ECO:0000256" key="4">
    <source>
        <dbReference type="ARBA" id="ARBA00022618"/>
    </source>
</evidence>
<dbReference type="Proteomes" id="UP000810252">
    <property type="component" value="Unassembled WGS sequence"/>
</dbReference>
<keyword evidence="3" id="KW-1003">Cell membrane</keyword>
<comment type="subcellular location">
    <subcellularLocation>
        <location evidence="1">Cell membrane</location>
        <topology evidence="1">Multi-pass membrane protein</topology>
    </subcellularLocation>
</comment>
<evidence type="ECO:0000256" key="3">
    <source>
        <dbReference type="ARBA" id="ARBA00022475"/>
    </source>
</evidence>
<keyword evidence="7" id="KW-0159">Chromosome partition</keyword>
<dbReference type="AlphaFoldDB" id="A0A9D9EJJ7"/>
<evidence type="ECO:0000256" key="6">
    <source>
        <dbReference type="ARBA" id="ARBA00022741"/>
    </source>
</evidence>
<reference evidence="17" key="2">
    <citation type="journal article" date="2021" name="PeerJ">
        <title>Extensive microbial diversity within the chicken gut microbiome revealed by metagenomics and culture.</title>
        <authorList>
            <person name="Gilroy R."/>
            <person name="Ravi A."/>
            <person name="Getino M."/>
            <person name="Pursley I."/>
            <person name="Horton D.L."/>
            <person name="Alikhan N.F."/>
            <person name="Baker D."/>
            <person name="Gharbi K."/>
            <person name="Hall N."/>
            <person name="Watson M."/>
            <person name="Adriaenssens E.M."/>
            <person name="Foster-Nyarko E."/>
            <person name="Jarju S."/>
            <person name="Secka A."/>
            <person name="Antonio M."/>
            <person name="Oren A."/>
            <person name="Chaudhuri R.R."/>
            <person name="La Ragione R."/>
            <person name="Hildebrand F."/>
            <person name="Pallen M.J."/>
        </authorList>
    </citation>
    <scope>NUCLEOTIDE SEQUENCE</scope>
    <source>
        <strain evidence="17">20514</strain>
    </source>
</reference>
<dbReference type="Gene3D" id="3.40.50.300">
    <property type="entry name" value="P-loop containing nucleotide triphosphate hydrolases"/>
    <property type="match status" value="1"/>
</dbReference>
<evidence type="ECO:0000256" key="1">
    <source>
        <dbReference type="ARBA" id="ARBA00004651"/>
    </source>
</evidence>
<feature type="domain" description="FtsK" evidence="16">
    <location>
        <begin position="470"/>
        <end position="691"/>
    </location>
</feature>
<evidence type="ECO:0000259" key="16">
    <source>
        <dbReference type="PROSITE" id="PS50901"/>
    </source>
</evidence>
<keyword evidence="4" id="KW-0132">Cell division</keyword>
<dbReference type="InterPro" id="IPR002543">
    <property type="entry name" value="FtsK_dom"/>
</dbReference>
<evidence type="ECO:0000256" key="11">
    <source>
        <dbReference type="ARBA" id="ARBA00023136"/>
    </source>
</evidence>
<dbReference type="InterPro" id="IPR036390">
    <property type="entry name" value="WH_DNA-bd_sf"/>
</dbReference>
<gene>
    <name evidence="17" type="ORF">IAC29_05445</name>
</gene>
<dbReference type="GO" id="GO:0007059">
    <property type="term" value="P:chromosome segregation"/>
    <property type="evidence" value="ECO:0007669"/>
    <property type="project" value="UniProtKB-KW"/>
</dbReference>
<dbReference type="PANTHER" id="PTHR22683:SF41">
    <property type="entry name" value="DNA TRANSLOCASE FTSK"/>
    <property type="match status" value="1"/>
</dbReference>
<keyword evidence="6 13" id="KW-0547">Nucleotide-binding</keyword>
<keyword evidence="11 15" id="KW-0472">Membrane</keyword>
<dbReference type="InterPro" id="IPR041027">
    <property type="entry name" value="FtsK_alpha"/>
</dbReference>
<keyword evidence="10" id="KW-0238">DNA-binding</keyword>
<dbReference type="SUPFAM" id="SSF46785">
    <property type="entry name" value="Winged helix' DNA-binding domain"/>
    <property type="match status" value="1"/>
</dbReference>
<proteinExistence type="inferred from homology"/>
<evidence type="ECO:0000256" key="12">
    <source>
        <dbReference type="ARBA" id="ARBA00023306"/>
    </source>
</evidence>
<feature type="transmembrane region" description="Helical" evidence="15">
    <location>
        <begin position="158"/>
        <end position="178"/>
    </location>
</feature>
<evidence type="ECO:0000256" key="10">
    <source>
        <dbReference type="ARBA" id="ARBA00023125"/>
    </source>
</evidence>
<keyword evidence="8 13" id="KW-0067">ATP-binding</keyword>
<feature type="region of interest" description="Disordered" evidence="14">
    <location>
        <begin position="1"/>
        <end position="20"/>
    </location>
</feature>
<evidence type="ECO:0000256" key="7">
    <source>
        <dbReference type="ARBA" id="ARBA00022829"/>
    </source>
</evidence>
<name>A0A9D9EJJ7_9BACT</name>
<reference evidence="17" key="1">
    <citation type="submission" date="2020-10" db="EMBL/GenBank/DDBJ databases">
        <authorList>
            <person name="Gilroy R."/>
        </authorList>
    </citation>
    <scope>NUCLEOTIDE SEQUENCE</scope>
    <source>
        <strain evidence="17">20514</strain>
    </source>
</reference>
<evidence type="ECO:0000256" key="8">
    <source>
        <dbReference type="ARBA" id="ARBA00022840"/>
    </source>
</evidence>
<keyword evidence="12" id="KW-0131">Cell cycle</keyword>
<feature type="region of interest" description="Disordered" evidence="14">
    <location>
        <begin position="220"/>
        <end position="283"/>
    </location>
</feature>
<dbReference type="GO" id="GO:0051301">
    <property type="term" value="P:cell division"/>
    <property type="evidence" value="ECO:0007669"/>
    <property type="project" value="UniProtKB-KW"/>
</dbReference>
<organism evidence="17 18">
    <name type="scientific">Candidatus Cryptobacteroides merdigallinarum</name>
    <dbReference type="NCBI Taxonomy" id="2840770"/>
    <lineage>
        <taxon>Bacteria</taxon>
        <taxon>Pseudomonadati</taxon>
        <taxon>Bacteroidota</taxon>
        <taxon>Bacteroidia</taxon>
        <taxon>Bacteroidales</taxon>
        <taxon>Candidatus Cryptobacteroides</taxon>
    </lineage>
</organism>
<dbReference type="InterPro" id="IPR050206">
    <property type="entry name" value="FtsK/SpoIIIE/SftA"/>
</dbReference>
<dbReference type="SUPFAM" id="SSF52540">
    <property type="entry name" value="P-loop containing nucleoside triphosphate hydrolases"/>
    <property type="match status" value="1"/>
</dbReference>
<dbReference type="Pfam" id="PF09397">
    <property type="entry name" value="FtsK_gamma"/>
    <property type="match status" value="1"/>
</dbReference>
<dbReference type="SMART" id="SM00843">
    <property type="entry name" value="Ftsk_gamma"/>
    <property type="match status" value="1"/>
</dbReference>
<evidence type="ECO:0000313" key="17">
    <source>
        <dbReference type="EMBL" id="MBO8448699.1"/>
    </source>
</evidence>
<dbReference type="GO" id="GO:0003677">
    <property type="term" value="F:DNA binding"/>
    <property type="evidence" value="ECO:0007669"/>
    <property type="project" value="UniProtKB-KW"/>
</dbReference>
<feature type="binding site" evidence="13">
    <location>
        <begin position="488"/>
        <end position="495"/>
    </location>
    <ligand>
        <name>ATP</name>
        <dbReference type="ChEBI" id="CHEBI:30616"/>
    </ligand>
</feature>
<evidence type="ECO:0000256" key="14">
    <source>
        <dbReference type="SAM" id="MobiDB-lite"/>
    </source>
</evidence>
<sequence length="847" mass="91641">MVQQKKKIEKKPEKKTSGKPARRLAAYLAGLDDDKKRLLRKVSGLLVGAFAVFTFIALLSYLFTWKADQSLLSDPDMMDKTVSVSNMAGKLGYRWALFLCSGCFGLGSFAIVYLLGAYSVRLFSGRKDIGIMRALLVSVSGAFVFSLLLAFISDIAGAGSAFGGGLGGDCGAVLVAGLENLTGKIVSCIILLIFLVLWLLLVSGRFSAWLSGIGERRGVQPAEEAGVPEEEAGAEADGYDLEPYDDGSSGESAGLGQPEEDEAPARAVQEDTPSAADTVPFNVSRPEAVRKAGPVVPPAAGTAPEAGAGLEVIKGDGYSTKVTRDLPRIDVREELEKYEFPSLDLLDDYASGRHEVASEELERNNNKIRATLLSYKIQVERVTACVGPTVTLYKVVPAPGVKISAIKNLEQDIAMSLNAKGVRVVRLSDSVGIEVANDRASIVPLKSMLNDDAFRKSKAELPVAIGYTITQKVKVFDLADAPHLLVAGATKQGKSVGLNVIVSSLLYAKHPSELKFVFIDPKMVEFTVYSRLLKHYLAVLPDAADEKEEAERSIVKSADQAEQILRSLCIEMDNRYMLFSKAVVNDVKLYNDKYRDRYLLPTEGHHYMPYIVVIIDEYADLIMTSGMGGNSKNMAKSITTSIIRLAQKGRAAGIHVIIATQRPSVDVITGLIKTNFPTRIAFRVSTRVDSSTIIDSPGAERLIGKGDMIYYSGIDSERVQCALIGQKEISAVTGFIASQTGYRKSYNTPYYLPPVNSSEEGSGGGMIDMQNLDDMFEEASKLVVTTQKGSTSDLQRKLAVGYARAGKIMDQLEAAGIVGPQEGSKPRQVLVQDLAELEPILKSFMGQ</sequence>
<accession>A0A9D9EJJ7</accession>
<dbReference type="PROSITE" id="PS50901">
    <property type="entry name" value="FTSK"/>
    <property type="match status" value="1"/>
</dbReference>